<dbReference type="AlphaFoldDB" id="A0A816HBH8"/>
<keyword evidence="1" id="KW-0812">Transmembrane</keyword>
<feature type="transmembrane region" description="Helical" evidence="1">
    <location>
        <begin position="12"/>
        <end position="33"/>
    </location>
</feature>
<evidence type="ECO:0000313" key="2">
    <source>
        <dbReference type="EMBL" id="CAF1685503.1"/>
    </source>
</evidence>
<keyword evidence="1" id="KW-1133">Transmembrane helix</keyword>
<keyword evidence="3" id="KW-1185">Reference proteome</keyword>
<name>A0A816HBH8_ADIRI</name>
<evidence type="ECO:0000313" key="3">
    <source>
        <dbReference type="Proteomes" id="UP000663828"/>
    </source>
</evidence>
<keyword evidence="1" id="KW-0472">Membrane</keyword>
<proteinExistence type="predicted"/>
<organism evidence="2 3">
    <name type="scientific">Adineta ricciae</name>
    <name type="common">Rotifer</name>
    <dbReference type="NCBI Taxonomy" id="249248"/>
    <lineage>
        <taxon>Eukaryota</taxon>
        <taxon>Metazoa</taxon>
        <taxon>Spiralia</taxon>
        <taxon>Gnathifera</taxon>
        <taxon>Rotifera</taxon>
        <taxon>Eurotatoria</taxon>
        <taxon>Bdelloidea</taxon>
        <taxon>Adinetida</taxon>
        <taxon>Adinetidae</taxon>
        <taxon>Adineta</taxon>
    </lineage>
</organism>
<gene>
    <name evidence="2" type="ORF">XAT740_LOCUS61799</name>
</gene>
<dbReference type="EMBL" id="CAJNOR010016618">
    <property type="protein sequence ID" value="CAF1685503.1"/>
    <property type="molecule type" value="Genomic_DNA"/>
</dbReference>
<protein>
    <submittedName>
        <fullName evidence="2">Uncharacterized protein</fullName>
    </submittedName>
</protein>
<accession>A0A816HBH8</accession>
<comment type="caution">
    <text evidence="2">The sequence shown here is derived from an EMBL/GenBank/DDBJ whole genome shotgun (WGS) entry which is preliminary data.</text>
</comment>
<reference evidence="2" key="1">
    <citation type="submission" date="2021-02" db="EMBL/GenBank/DDBJ databases">
        <authorList>
            <person name="Nowell W R."/>
        </authorList>
    </citation>
    <scope>NUCLEOTIDE SEQUENCE</scope>
</reference>
<evidence type="ECO:0000256" key="1">
    <source>
        <dbReference type="SAM" id="Phobius"/>
    </source>
</evidence>
<sequence>MYYLHIRRYKLWRSWIFIATLGSIVCIIIYICVRHNSKFLRLKYSFTYRHLREQISLQGSSTNTMYSHVPTSDSYVQDCQAEDTLHDEQQRFSLEMTDTQLNHHSDEYQQDAFCIDEKQPIFNGDRAATIKI</sequence>
<dbReference type="Proteomes" id="UP000663828">
    <property type="component" value="Unassembled WGS sequence"/>
</dbReference>